<gene>
    <name evidence="2" type="ORF">ACFS6H_19410</name>
</gene>
<dbReference type="GO" id="GO:0032259">
    <property type="term" value="P:methylation"/>
    <property type="evidence" value="ECO:0007669"/>
    <property type="project" value="UniProtKB-KW"/>
</dbReference>
<dbReference type="Pfam" id="PF08241">
    <property type="entry name" value="Methyltransf_11"/>
    <property type="match status" value="1"/>
</dbReference>
<evidence type="ECO:0000259" key="1">
    <source>
        <dbReference type="Pfam" id="PF08241"/>
    </source>
</evidence>
<dbReference type="EMBL" id="JBHUOZ010000003">
    <property type="protein sequence ID" value="MFD2921896.1"/>
    <property type="molecule type" value="Genomic_DNA"/>
</dbReference>
<reference evidence="3" key="1">
    <citation type="journal article" date="2019" name="Int. J. Syst. Evol. Microbiol.">
        <title>The Global Catalogue of Microorganisms (GCM) 10K type strain sequencing project: providing services to taxonomists for standard genome sequencing and annotation.</title>
        <authorList>
            <consortium name="The Broad Institute Genomics Platform"/>
            <consortium name="The Broad Institute Genome Sequencing Center for Infectious Disease"/>
            <person name="Wu L."/>
            <person name="Ma J."/>
        </authorList>
    </citation>
    <scope>NUCLEOTIDE SEQUENCE [LARGE SCALE GENOMIC DNA]</scope>
    <source>
        <strain evidence="3">KCTC 23299</strain>
    </source>
</reference>
<dbReference type="Proteomes" id="UP001597511">
    <property type="component" value="Unassembled WGS sequence"/>
</dbReference>
<feature type="domain" description="Methyltransferase type 11" evidence="1">
    <location>
        <begin position="36"/>
        <end position="126"/>
    </location>
</feature>
<proteinExistence type="predicted"/>
<dbReference type="RefSeq" id="WP_386103083.1">
    <property type="nucleotide sequence ID" value="NZ_JBHUOZ010000003.1"/>
</dbReference>
<organism evidence="2 3">
    <name type="scientific">Terrimonas rubra</name>
    <dbReference type="NCBI Taxonomy" id="1035890"/>
    <lineage>
        <taxon>Bacteria</taxon>
        <taxon>Pseudomonadati</taxon>
        <taxon>Bacteroidota</taxon>
        <taxon>Chitinophagia</taxon>
        <taxon>Chitinophagales</taxon>
        <taxon>Chitinophagaceae</taxon>
        <taxon>Terrimonas</taxon>
    </lineage>
</organism>
<comment type="caution">
    <text evidence="2">The sequence shown here is derived from an EMBL/GenBank/DDBJ whole genome shotgun (WGS) entry which is preliminary data.</text>
</comment>
<dbReference type="PANTHER" id="PTHR43861:SF1">
    <property type="entry name" value="TRANS-ACONITATE 2-METHYLTRANSFERASE"/>
    <property type="match status" value="1"/>
</dbReference>
<accession>A0ABW6AB13</accession>
<dbReference type="GO" id="GO:0008168">
    <property type="term" value="F:methyltransferase activity"/>
    <property type="evidence" value="ECO:0007669"/>
    <property type="project" value="UniProtKB-KW"/>
</dbReference>
<dbReference type="InterPro" id="IPR013216">
    <property type="entry name" value="Methyltransf_11"/>
</dbReference>
<dbReference type="InterPro" id="IPR029063">
    <property type="entry name" value="SAM-dependent_MTases_sf"/>
</dbReference>
<dbReference type="PANTHER" id="PTHR43861">
    <property type="entry name" value="TRANS-ACONITATE 2-METHYLTRANSFERASE-RELATED"/>
    <property type="match status" value="1"/>
</dbReference>
<dbReference type="Gene3D" id="3.40.50.150">
    <property type="entry name" value="Vaccinia Virus protein VP39"/>
    <property type="match status" value="1"/>
</dbReference>
<evidence type="ECO:0000313" key="3">
    <source>
        <dbReference type="Proteomes" id="UP001597511"/>
    </source>
</evidence>
<protein>
    <submittedName>
        <fullName evidence="2">Class I SAM-dependent methyltransferase</fullName>
    </submittedName>
</protein>
<sequence length="251" mass="27870">MIKWNADLYDNKHSFVAKYGEDLLSWLDARENETILDLGCGTGQLTHEITKSGATVTGMDASAEMIEKATAAYPGTKFFVGDATGFETSQQYDAVFSNATLHWINDQDAALTAVNKALKPGGRFVLEMGGKNNIKSIADAVVTTLQEKELLEGQPFQFWYFPSVAAYTTLLEQHGFTVESVLYFNRPTPLTGEDGMKNWIDMFGSFLFRNIDAAKAATVTQEAVARLKPTNYSNGTWYADYVRLRIKAIKN</sequence>
<dbReference type="CDD" id="cd02440">
    <property type="entry name" value="AdoMet_MTases"/>
    <property type="match status" value="1"/>
</dbReference>
<name>A0ABW6AB13_9BACT</name>
<dbReference type="SUPFAM" id="SSF53335">
    <property type="entry name" value="S-adenosyl-L-methionine-dependent methyltransferases"/>
    <property type="match status" value="1"/>
</dbReference>
<keyword evidence="3" id="KW-1185">Reference proteome</keyword>
<keyword evidence="2" id="KW-0808">Transferase</keyword>
<keyword evidence="2" id="KW-0489">Methyltransferase</keyword>
<evidence type="ECO:0000313" key="2">
    <source>
        <dbReference type="EMBL" id="MFD2921896.1"/>
    </source>
</evidence>